<dbReference type="InterPro" id="IPR053465">
    <property type="entry name" value="Sortase_Class_E"/>
</dbReference>
<evidence type="ECO:0000256" key="3">
    <source>
        <dbReference type="SAM" id="MobiDB-lite"/>
    </source>
</evidence>
<dbReference type="InterPro" id="IPR005754">
    <property type="entry name" value="Sortase"/>
</dbReference>
<gene>
    <name evidence="5" type="ORF">FB562_2050</name>
</gene>
<dbReference type="CDD" id="cd05830">
    <property type="entry name" value="Sortase_E"/>
    <property type="match status" value="1"/>
</dbReference>
<feature type="active site" description="Proton donor/acceptor" evidence="2">
    <location>
        <position position="173"/>
    </location>
</feature>
<evidence type="ECO:0000313" key="5">
    <source>
        <dbReference type="EMBL" id="TQL46528.1"/>
    </source>
</evidence>
<dbReference type="RefSeq" id="WP_141881189.1">
    <property type="nucleotide sequence ID" value="NZ_VFOM01000002.1"/>
</dbReference>
<keyword evidence="4" id="KW-0812">Transmembrane</keyword>
<evidence type="ECO:0000256" key="1">
    <source>
        <dbReference type="ARBA" id="ARBA00022801"/>
    </source>
</evidence>
<keyword evidence="4" id="KW-1133">Transmembrane helix</keyword>
<dbReference type="Proteomes" id="UP000317998">
    <property type="component" value="Unassembled WGS sequence"/>
</dbReference>
<dbReference type="Gene3D" id="2.40.260.10">
    <property type="entry name" value="Sortase"/>
    <property type="match status" value="1"/>
</dbReference>
<evidence type="ECO:0000313" key="6">
    <source>
        <dbReference type="Proteomes" id="UP000317998"/>
    </source>
</evidence>
<keyword evidence="6" id="KW-1185">Reference proteome</keyword>
<keyword evidence="4" id="KW-0472">Membrane</keyword>
<evidence type="ECO:0000256" key="2">
    <source>
        <dbReference type="PIRSR" id="PIRSR605754-1"/>
    </source>
</evidence>
<dbReference type="AlphaFoldDB" id="A0A542YEM0"/>
<dbReference type="NCBIfam" id="NF033747">
    <property type="entry name" value="class_E_sortase"/>
    <property type="match status" value="1"/>
</dbReference>
<accession>A0A542YEM0</accession>
<evidence type="ECO:0000256" key="4">
    <source>
        <dbReference type="SAM" id="Phobius"/>
    </source>
</evidence>
<dbReference type="Pfam" id="PF04203">
    <property type="entry name" value="Sortase"/>
    <property type="match status" value="1"/>
</dbReference>
<dbReference type="EMBL" id="VFOM01000002">
    <property type="protein sequence ID" value="TQL46528.1"/>
    <property type="molecule type" value="Genomic_DNA"/>
</dbReference>
<sequence>MTSPIVAGEGPAQAGPELRRRRRRKTRSGRPRLSIIGLVGELFVTAGVLVFLFLGWQLWLNDLVVGEEQRSSALELSEQWGGADAGDGAPASEAPTDVDEPAPDYGDPVVATAPANGVGFATMYVPRFGADYVRAIGEGVGLASVLNNNELGIGHYSGTQMPGEVGNFALAAHRTTYGAPFNRIAELQQGDHIYVQTADGWFDYVFRSIEYVRPNGIGVLDPVPQTTGFAASDRVITLTTCHPMFSAAERFIAYGVLESWQPNSAGMPAELAALRGEAG</sequence>
<feature type="active site" description="Acyl-thioester intermediate" evidence="2">
    <location>
        <position position="241"/>
    </location>
</feature>
<organism evidence="5 6">
    <name type="scientific">Homoserinimonas aerilata</name>
    <dbReference type="NCBI Taxonomy" id="1162970"/>
    <lineage>
        <taxon>Bacteria</taxon>
        <taxon>Bacillati</taxon>
        <taxon>Actinomycetota</taxon>
        <taxon>Actinomycetes</taxon>
        <taxon>Micrococcales</taxon>
        <taxon>Microbacteriaceae</taxon>
        <taxon>Homoserinimonas</taxon>
    </lineage>
</organism>
<dbReference type="SUPFAM" id="SSF63817">
    <property type="entry name" value="Sortase"/>
    <property type="match status" value="1"/>
</dbReference>
<dbReference type="InterPro" id="IPR042003">
    <property type="entry name" value="Sortase_E"/>
</dbReference>
<feature type="region of interest" description="Disordered" evidence="3">
    <location>
        <begin position="1"/>
        <end position="26"/>
    </location>
</feature>
<reference evidence="5 6" key="1">
    <citation type="submission" date="2019-06" db="EMBL/GenBank/DDBJ databases">
        <title>Sequencing the genomes of 1000 actinobacteria strains.</title>
        <authorList>
            <person name="Klenk H.-P."/>
        </authorList>
    </citation>
    <scope>NUCLEOTIDE SEQUENCE [LARGE SCALE GENOMIC DNA]</scope>
    <source>
        <strain evidence="5 6">DSM 26477</strain>
    </source>
</reference>
<dbReference type="InterPro" id="IPR023365">
    <property type="entry name" value="Sortase_dom-sf"/>
</dbReference>
<keyword evidence="1" id="KW-0378">Hydrolase</keyword>
<dbReference type="NCBIfam" id="TIGR01076">
    <property type="entry name" value="sortase_fam"/>
    <property type="match status" value="1"/>
</dbReference>
<proteinExistence type="predicted"/>
<feature type="transmembrane region" description="Helical" evidence="4">
    <location>
        <begin position="33"/>
        <end position="59"/>
    </location>
</feature>
<protein>
    <submittedName>
        <fullName evidence="5">Sortase A</fullName>
    </submittedName>
</protein>
<dbReference type="GO" id="GO:0016787">
    <property type="term" value="F:hydrolase activity"/>
    <property type="evidence" value="ECO:0007669"/>
    <property type="project" value="UniProtKB-KW"/>
</dbReference>
<feature type="region of interest" description="Disordered" evidence="3">
    <location>
        <begin position="76"/>
        <end position="108"/>
    </location>
</feature>
<comment type="caution">
    <text evidence="5">The sequence shown here is derived from an EMBL/GenBank/DDBJ whole genome shotgun (WGS) entry which is preliminary data.</text>
</comment>
<dbReference type="OrthoDB" id="5242879at2"/>
<name>A0A542YEM0_9MICO</name>